<keyword evidence="3" id="KW-1185">Reference proteome</keyword>
<proteinExistence type="predicted"/>
<feature type="coiled-coil region" evidence="1">
    <location>
        <begin position="210"/>
        <end position="261"/>
    </location>
</feature>
<keyword evidence="1" id="KW-0175">Coiled coil</keyword>
<accession>A0A8S1LC51</accession>
<sequence length="420" mass="49848">MLKIQRSKSCDAILITLKNLDKGDNQSQLSFRVYDNSTVLDLIIHIQKSQQAESEIQLYFEQNIQFMGDMNQYIVDIIKRTKNRSIGYRIFQQNCQSKSEHIKIHQKGHSDIQQEKRIMATQIPISEYYNENINNQSQNKVYQNQIKNKENYSEYYEQKFSQAKDDEEQLKLLKTNIPQYSQQFQQTIMNQDQQNKYPINQYQQIKDGQNMCQQKVYKELELENLQLKQKNQSLELIFKQLQEENRKLKNENLILKNIQNTQQSKEISPQSQRIQDNRLSQSIFFTNSCKHQIKEQNLEEILQQAIYNKQIAKCPQCKKKISNKLCRQIQPLGQQYLEMKNQLDSLKLISEIQKKLESAFNLKLIECSNQFCNFVCIWQQKSQIQTQQGFFCMNCLQNSVENPQLKQKAFSTQVGRKGTK</sequence>
<organism evidence="2 3">
    <name type="scientific">Paramecium sonneborni</name>
    <dbReference type="NCBI Taxonomy" id="65129"/>
    <lineage>
        <taxon>Eukaryota</taxon>
        <taxon>Sar</taxon>
        <taxon>Alveolata</taxon>
        <taxon>Ciliophora</taxon>
        <taxon>Intramacronucleata</taxon>
        <taxon>Oligohymenophorea</taxon>
        <taxon>Peniculida</taxon>
        <taxon>Parameciidae</taxon>
        <taxon>Paramecium</taxon>
    </lineage>
</organism>
<dbReference type="OrthoDB" id="308329at2759"/>
<dbReference type="Proteomes" id="UP000692954">
    <property type="component" value="Unassembled WGS sequence"/>
</dbReference>
<evidence type="ECO:0000313" key="2">
    <source>
        <dbReference type="EMBL" id="CAD8062216.1"/>
    </source>
</evidence>
<dbReference type="EMBL" id="CAJJDN010000016">
    <property type="protein sequence ID" value="CAD8062216.1"/>
    <property type="molecule type" value="Genomic_DNA"/>
</dbReference>
<comment type="caution">
    <text evidence="2">The sequence shown here is derived from an EMBL/GenBank/DDBJ whole genome shotgun (WGS) entry which is preliminary data.</text>
</comment>
<gene>
    <name evidence="2" type="ORF">PSON_ATCC_30995.1.T0160231</name>
</gene>
<evidence type="ECO:0000256" key="1">
    <source>
        <dbReference type="SAM" id="Coils"/>
    </source>
</evidence>
<evidence type="ECO:0000313" key="3">
    <source>
        <dbReference type="Proteomes" id="UP000692954"/>
    </source>
</evidence>
<dbReference type="AlphaFoldDB" id="A0A8S1LC51"/>
<reference evidence="2" key="1">
    <citation type="submission" date="2021-01" db="EMBL/GenBank/DDBJ databases">
        <authorList>
            <consortium name="Genoscope - CEA"/>
            <person name="William W."/>
        </authorList>
    </citation>
    <scope>NUCLEOTIDE SEQUENCE</scope>
</reference>
<protein>
    <submittedName>
        <fullName evidence="2">Uncharacterized protein</fullName>
    </submittedName>
</protein>
<name>A0A8S1LC51_9CILI</name>